<dbReference type="EMBL" id="VCDI01000007">
    <property type="protein sequence ID" value="TLU71268.1"/>
    <property type="molecule type" value="Genomic_DNA"/>
</dbReference>
<dbReference type="Proteomes" id="UP000305654">
    <property type="component" value="Unassembled WGS sequence"/>
</dbReference>
<accession>A0A5R9JAM0</accession>
<feature type="coiled-coil region" evidence="1">
    <location>
        <begin position="20"/>
        <end position="47"/>
    </location>
</feature>
<evidence type="ECO:0000256" key="1">
    <source>
        <dbReference type="SAM" id="Coils"/>
    </source>
</evidence>
<keyword evidence="1" id="KW-0175">Coiled coil</keyword>
<evidence type="ECO:0000313" key="3">
    <source>
        <dbReference type="Proteomes" id="UP000305654"/>
    </source>
</evidence>
<evidence type="ECO:0000313" key="2">
    <source>
        <dbReference type="EMBL" id="TLU71268.1"/>
    </source>
</evidence>
<proteinExistence type="predicted"/>
<name>A0A5R9JAM0_9PROT</name>
<comment type="caution">
    <text evidence="2">The sequence shown here is derived from an EMBL/GenBank/DDBJ whole genome shotgun (WGS) entry which is preliminary data.</text>
</comment>
<protein>
    <submittedName>
        <fullName evidence="2">Uncharacterized protein</fullName>
    </submittedName>
</protein>
<gene>
    <name evidence="2" type="ORF">FE263_17335</name>
</gene>
<dbReference type="AlphaFoldDB" id="A0A5R9JAM0"/>
<feature type="coiled-coil region" evidence="1">
    <location>
        <begin position="88"/>
        <end position="115"/>
    </location>
</feature>
<keyword evidence="3" id="KW-1185">Reference proteome</keyword>
<reference evidence="2 3" key="1">
    <citation type="submission" date="2019-05" db="EMBL/GenBank/DDBJ databases">
        <authorList>
            <person name="Pankratov T."/>
            <person name="Grouzdev D."/>
        </authorList>
    </citation>
    <scope>NUCLEOTIDE SEQUENCE [LARGE SCALE GENOMIC DNA]</scope>
    <source>
        <strain evidence="2 3">KEBCLARHB70R</strain>
    </source>
</reference>
<sequence length="243" mass="25942">MPALGLRRQPPALSSERQHLAALISERDDAVRRAQALEAAAEAADRAVWQADADCEAAGRALQEARDGLADRALAIAAGEVLDGPGPVQAARERLAAAEAALVDARLSRDALRARLQQPGHGHTGLIDMRVHEAAVAVLAAEVRPHAARVLAQVEAAERDVIRLGRELVWLARHGGFETSGEPGGAYGYPADDQTRAVVRRCEPGHRGRDDLQNWPVLRGEAAWEQALQALKHDATALLPVTA</sequence>
<organism evidence="2 3">
    <name type="scientific">Lichenicoccus roseus</name>
    <dbReference type="NCBI Taxonomy" id="2683649"/>
    <lineage>
        <taxon>Bacteria</taxon>
        <taxon>Pseudomonadati</taxon>
        <taxon>Pseudomonadota</taxon>
        <taxon>Alphaproteobacteria</taxon>
        <taxon>Acetobacterales</taxon>
        <taxon>Acetobacteraceae</taxon>
        <taxon>Lichenicoccus</taxon>
    </lineage>
</organism>